<evidence type="ECO:0000313" key="9">
    <source>
        <dbReference type="Proteomes" id="UP000053528"/>
    </source>
</evidence>
<reference evidence="8 9" key="1">
    <citation type="submission" date="2014-07" db="EMBL/GenBank/DDBJ databases">
        <authorList>
            <person name="McCorrison J."/>
            <person name="Sanka R."/>
            <person name="Torralba M."/>
            <person name="Gillis M."/>
            <person name="Haft D.H."/>
            <person name="Methe B."/>
            <person name="Sutton G."/>
            <person name="Nelson K.E."/>
        </authorList>
    </citation>
    <scope>NUCLEOTIDE SEQUENCE [LARGE SCALE GENOMIC DNA]</scope>
    <source>
        <strain evidence="8 9">DNF00011</strain>
    </source>
</reference>
<proteinExistence type="predicted"/>
<feature type="transmembrane region" description="Helical" evidence="7">
    <location>
        <begin position="208"/>
        <end position="227"/>
    </location>
</feature>
<dbReference type="GO" id="GO:0055085">
    <property type="term" value="P:transmembrane transport"/>
    <property type="evidence" value="ECO:0007669"/>
    <property type="project" value="InterPro"/>
</dbReference>
<comment type="caution">
    <text evidence="8">The sequence shown here is derived from an EMBL/GenBank/DDBJ whole genome shotgun (WGS) entry which is preliminary data.</text>
</comment>
<evidence type="ECO:0000256" key="7">
    <source>
        <dbReference type="SAM" id="Phobius"/>
    </source>
</evidence>
<dbReference type="RefSeq" id="WP_035756291.1">
    <property type="nucleotide sequence ID" value="NZ_JRNH01000019.1"/>
</dbReference>
<feature type="transmembrane region" description="Helical" evidence="7">
    <location>
        <begin position="113"/>
        <end position="133"/>
    </location>
</feature>
<accession>A0A095YDR4</accession>
<dbReference type="GO" id="GO:0016020">
    <property type="term" value="C:membrane"/>
    <property type="evidence" value="ECO:0007669"/>
    <property type="project" value="UniProtKB-SubCell"/>
</dbReference>
<dbReference type="EMBL" id="JRNH01000019">
    <property type="protein sequence ID" value="KGF20251.1"/>
    <property type="molecule type" value="Genomic_DNA"/>
</dbReference>
<gene>
    <name evidence="8" type="ORF">HMPREF2128_06475</name>
</gene>
<name>A0A095YDR4_9MICC</name>
<dbReference type="InterPro" id="IPR004776">
    <property type="entry name" value="Mem_transp_PIN-like"/>
</dbReference>
<evidence type="ECO:0000313" key="8">
    <source>
        <dbReference type="EMBL" id="KGF20251.1"/>
    </source>
</evidence>
<keyword evidence="3" id="KW-1003">Cell membrane</keyword>
<feature type="transmembrane region" description="Helical" evidence="7">
    <location>
        <begin position="175"/>
        <end position="196"/>
    </location>
</feature>
<dbReference type="PANTHER" id="PTHR36838:SF1">
    <property type="entry name" value="SLR1864 PROTEIN"/>
    <property type="match status" value="1"/>
</dbReference>
<keyword evidence="4 7" id="KW-0812">Transmembrane</keyword>
<evidence type="ECO:0000256" key="6">
    <source>
        <dbReference type="ARBA" id="ARBA00023136"/>
    </source>
</evidence>
<dbReference type="AlphaFoldDB" id="A0A095YDR4"/>
<protein>
    <submittedName>
        <fullName evidence="8">Membrane protein</fullName>
    </submittedName>
</protein>
<sequence>LIARLALKRKSAELTVGALSASQVNAANLGIPIAIFVLGDATYSVPVLLFQLAILQPLSLIFLDVQTQRVSAGILGVLKGIATNPLILASLAGVIVATTGVSIPQTVMNPIEILGGAAVPAMLMAFGISLVGSKPLQKDSGRRTDVLLALTFKLIVHPLIAWLLAAVVFQLDSAGIFMAVILGVLPTAQNVFVTATHYNQGMVTAKDTVLLSTLLGVPLMFICAMIFA</sequence>
<dbReference type="Proteomes" id="UP000053528">
    <property type="component" value="Unassembled WGS sequence"/>
</dbReference>
<dbReference type="PANTHER" id="PTHR36838">
    <property type="entry name" value="AUXIN EFFLUX CARRIER FAMILY PROTEIN"/>
    <property type="match status" value="1"/>
</dbReference>
<evidence type="ECO:0000256" key="3">
    <source>
        <dbReference type="ARBA" id="ARBA00022475"/>
    </source>
</evidence>
<keyword evidence="5 7" id="KW-1133">Transmembrane helix</keyword>
<organism evidence="8 9">
    <name type="scientific">Pseudoglutamicibacter albus DNF00011</name>
    <dbReference type="NCBI Taxonomy" id="1401063"/>
    <lineage>
        <taxon>Bacteria</taxon>
        <taxon>Bacillati</taxon>
        <taxon>Actinomycetota</taxon>
        <taxon>Actinomycetes</taxon>
        <taxon>Micrococcales</taxon>
        <taxon>Micrococcaceae</taxon>
        <taxon>Pseudoglutamicibacter</taxon>
    </lineage>
</organism>
<evidence type="ECO:0000256" key="1">
    <source>
        <dbReference type="ARBA" id="ARBA00004141"/>
    </source>
</evidence>
<keyword evidence="2" id="KW-0813">Transport</keyword>
<evidence type="ECO:0000256" key="4">
    <source>
        <dbReference type="ARBA" id="ARBA00022692"/>
    </source>
</evidence>
<feature type="non-terminal residue" evidence="8">
    <location>
        <position position="1"/>
    </location>
</feature>
<evidence type="ECO:0000256" key="5">
    <source>
        <dbReference type="ARBA" id="ARBA00022989"/>
    </source>
</evidence>
<keyword evidence="6 7" id="KW-0472">Membrane</keyword>
<comment type="subcellular location">
    <subcellularLocation>
        <location evidence="1">Membrane</location>
        <topology evidence="1">Multi-pass membrane protein</topology>
    </subcellularLocation>
</comment>
<dbReference type="Pfam" id="PF03547">
    <property type="entry name" value="Mem_trans"/>
    <property type="match status" value="1"/>
</dbReference>
<evidence type="ECO:0000256" key="2">
    <source>
        <dbReference type="ARBA" id="ARBA00022448"/>
    </source>
</evidence>
<feature type="transmembrane region" description="Helical" evidence="7">
    <location>
        <begin position="145"/>
        <end position="169"/>
    </location>
</feature>